<dbReference type="Gene3D" id="2.60.200.20">
    <property type="match status" value="1"/>
</dbReference>
<feature type="domain" description="YscD cytoplasmic" evidence="1">
    <location>
        <begin position="15"/>
        <end position="100"/>
    </location>
</feature>
<proteinExistence type="predicted"/>
<dbReference type="Pfam" id="PF21934">
    <property type="entry name" value="Yop-YscD_ppl_3rd"/>
    <property type="match status" value="1"/>
</dbReference>
<dbReference type="RefSeq" id="WP_309902446.1">
    <property type="nucleotide sequence ID" value="NZ_JAVDRF010000005.1"/>
</dbReference>
<dbReference type="InterPro" id="IPR032030">
    <property type="entry name" value="YscD_cytoplasmic_dom"/>
</dbReference>
<gene>
    <name evidence="3" type="ORF">J2739_002724</name>
</gene>
<evidence type="ECO:0000259" key="1">
    <source>
        <dbReference type="Pfam" id="PF16697"/>
    </source>
</evidence>
<dbReference type="Proteomes" id="UP001184230">
    <property type="component" value="Unassembled WGS sequence"/>
</dbReference>
<reference evidence="3 4" key="1">
    <citation type="submission" date="2023-07" db="EMBL/GenBank/DDBJ databases">
        <title>Sorghum-associated microbial communities from plants grown in Nebraska, USA.</title>
        <authorList>
            <person name="Schachtman D."/>
        </authorList>
    </citation>
    <scope>NUCLEOTIDE SEQUENCE [LARGE SCALE GENOMIC DNA]</scope>
    <source>
        <strain evidence="3 4">DS1781</strain>
    </source>
</reference>
<dbReference type="InterPro" id="IPR053946">
    <property type="entry name" value="YscD_ppl_3rd"/>
</dbReference>
<dbReference type="SUPFAM" id="SSF49879">
    <property type="entry name" value="SMAD/FHA domain"/>
    <property type="match status" value="1"/>
</dbReference>
<protein>
    <submittedName>
        <fullName evidence="3">Type III secretion system YscD/HrpQ family protein</fullName>
    </submittedName>
</protein>
<dbReference type="InterPro" id="IPR008984">
    <property type="entry name" value="SMAD_FHA_dom_sf"/>
</dbReference>
<feature type="domain" description="YscD-like Bon-like" evidence="2">
    <location>
        <begin position="346"/>
        <end position="408"/>
    </location>
</feature>
<comment type="caution">
    <text evidence="3">The sequence shown here is derived from an EMBL/GenBank/DDBJ whole genome shotgun (WGS) entry which is preliminary data.</text>
</comment>
<dbReference type="InterPro" id="IPR012843">
    <property type="entry name" value="YscD"/>
</dbReference>
<organism evidence="3 4">
    <name type="scientific">Variovorax soli</name>
    <dbReference type="NCBI Taxonomy" id="376815"/>
    <lineage>
        <taxon>Bacteria</taxon>
        <taxon>Pseudomonadati</taxon>
        <taxon>Pseudomonadota</taxon>
        <taxon>Betaproteobacteria</taxon>
        <taxon>Burkholderiales</taxon>
        <taxon>Comamonadaceae</taxon>
        <taxon>Variovorax</taxon>
    </lineage>
</organism>
<evidence type="ECO:0000313" key="3">
    <source>
        <dbReference type="EMBL" id="MDR6536951.1"/>
    </source>
</evidence>
<dbReference type="Pfam" id="PF16697">
    <property type="entry name" value="Yop-YscD_cpl"/>
    <property type="match status" value="1"/>
</dbReference>
<name>A0ABU1NFY8_9BURK</name>
<sequence length="469" mass="50050">MSGESTGLADAIELRVLHGPQAGARLPLQVGQGYAIGAADTCAIVLGGAQVAQEHARISVDADGISVEPLQGRVLTLTGEEVGPELLPLGTVLQFGFVKITAASVDDEWPDDEALQLRSAPAEAADEEEVEAPVERAVAAPEAQAPVPSRPLGIQRLQLFKRPEPRRYAVLGAAVLLLGVALIVAVQRPAEAVASAVAALPDQVEPGPSPAVTEADDASAVAEVLKDFPTGALEVKHTEGGPWAVQGRLRTDKELQRLRERVSTLRMPVEIKVVLDAERRDAVKRFVQNQHAPGRLELRMEPGSGDVLRILGSASSAAEAAAFPERARAELAAFEPIEFDILRPEQVRERFMDRVREAGLDGKFRVTATEPELELQAVLSPQDRRTWEALFVDFTRHYGSTLKIKAIVEPERDAIAAHVAAVVGGAFPYIVTTSGQRIAPGGALAGNTVVAVRDGEIVLSDGTRFRYGP</sequence>
<keyword evidence="4" id="KW-1185">Reference proteome</keyword>
<dbReference type="NCBIfam" id="TIGR02500">
    <property type="entry name" value="type_III_yscD"/>
    <property type="match status" value="1"/>
</dbReference>
<dbReference type="CDD" id="cd00060">
    <property type="entry name" value="FHA"/>
    <property type="match status" value="1"/>
</dbReference>
<accession>A0ABU1NFY8</accession>
<dbReference type="EMBL" id="JAVDRF010000005">
    <property type="protein sequence ID" value="MDR6536951.1"/>
    <property type="molecule type" value="Genomic_DNA"/>
</dbReference>
<evidence type="ECO:0000259" key="2">
    <source>
        <dbReference type="Pfam" id="PF21934"/>
    </source>
</evidence>
<evidence type="ECO:0000313" key="4">
    <source>
        <dbReference type="Proteomes" id="UP001184230"/>
    </source>
</evidence>